<dbReference type="Proteomes" id="UP000190776">
    <property type="component" value="Unassembled WGS sequence"/>
</dbReference>
<evidence type="ECO:0000256" key="7">
    <source>
        <dbReference type="SAM" id="MobiDB-lite"/>
    </source>
</evidence>
<gene>
    <name evidence="10" type="ORF">BK809_0006010</name>
</gene>
<keyword evidence="6 8" id="KW-0472">Membrane</keyword>
<evidence type="ECO:0000256" key="8">
    <source>
        <dbReference type="SAM" id="Phobius"/>
    </source>
</evidence>
<dbReference type="OrthoDB" id="5290825at2759"/>
<feature type="transmembrane region" description="Helical" evidence="8">
    <location>
        <begin position="99"/>
        <end position="117"/>
    </location>
</feature>
<feature type="transmembrane region" description="Helical" evidence="8">
    <location>
        <begin position="453"/>
        <end position="474"/>
    </location>
</feature>
<dbReference type="InterPro" id="IPR036259">
    <property type="entry name" value="MFS_trans_sf"/>
</dbReference>
<dbReference type="PRINTS" id="PR00171">
    <property type="entry name" value="SUGRTRNSPORT"/>
</dbReference>
<dbReference type="InterPro" id="IPR020846">
    <property type="entry name" value="MFS_dom"/>
</dbReference>
<organism evidence="10 11">
    <name type="scientific">Diplodia seriata</name>
    <dbReference type="NCBI Taxonomy" id="420778"/>
    <lineage>
        <taxon>Eukaryota</taxon>
        <taxon>Fungi</taxon>
        <taxon>Dikarya</taxon>
        <taxon>Ascomycota</taxon>
        <taxon>Pezizomycotina</taxon>
        <taxon>Dothideomycetes</taxon>
        <taxon>Dothideomycetes incertae sedis</taxon>
        <taxon>Botryosphaeriales</taxon>
        <taxon>Botryosphaeriaceae</taxon>
        <taxon>Diplodia</taxon>
    </lineage>
</organism>
<evidence type="ECO:0000256" key="3">
    <source>
        <dbReference type="ARBA" id="ARBA00022448"/>
    </source>
</evidence>
<dbReference type="Pfam" id="PF00083">
    <property type="entry name" value="Sugar_tr"/>
    <property type="match status" value="1"/>
</dbReference>
<evidence type="ECO:0000256" key="5">
    <source>
        <dbReference type="ARBA" id="ARBA00022989"/>
    </source>
</evidence>
<feature type="transmembrane region" description="Helical" evidence="8">
    <location>
        <begin position="229"/>
        <end position="253"/>
    </location>
</feature>
<feature type="domain" description="Major facilitator superfamily (MFS) profile" evidence="9">
    <location>
        <begin position="104"/>
        <end position="570"/>
    </location>
</feature>
<feature type="transmembrane region" description="Helical" evidence="8">
    <location>
        <begin position="419"/>
        <end position="441"/>
    </location>
</feature>
<feature type="transmembrane region" description="Helical" evidence="8">
    <location>
        <begin position="548"/>
        <end position="566"/>
    </location>
</feature>
<feature type="transmembrane region" description="Helical" evidence="8">
    <location>
        <begin position="194"/>
        <end position="217"/>
    </location>
</feature>
<sequence>MENNSPSQSNPTPEQLQRISAPFAKWNLARMKDEIREFVNEAGLQDDEDYISRGAKLAQDKDAFNRRRDALVYRADLNEKECLERESKNMGKNKFKQTWTLYALVIVCSIGAAVQGWDESAVSSAQIYYQYALSIQGNILGLVNAAPYLCCAVSCWLNHPLNKWLGRRGTIFLTCFISFVTCLGQGFAKTWQQLFVARLLLGFGIGPKSATIPVFAAECAPANIRGALVMMWQMWTAAGIMFGYIAGVALHAISDGSSDGCRARGNFTFDGKGLPKNATFTEVLIITHQMILPLFVMAYVYTVPESPRWLLQRAHETTDEKLKKKRYQAAWASLCRLRHTKLQAARDLFLIHHQLKNENEVFKPQRGVKQLFGLKQLFESRSRRALQASLIVMFLQQFCGVNVHVYYSVSVFYEQANFPVTSALLAGMGFGIINWLFALPAVITIDTFGRRNLLLSTFPLMAIFQAFVAISLALDGKTPLLLVGMYLFAAAYSPGEGPVPFVYSAESMPLHSRDLGMGITTAVLWLFNGILAITYPQFLKSFTPAGTFAWYSAWCIAGWVMILLFVPETKDLTLEDLDKVFSLRTSEHMSHGLRQLSFWVKRGILQRKYLKSPTLGHVDEQDDWEAESFDGESEAQGSEEGYEMQEARTFPSQR</sequence>
<comment type="similarity">
    <text evidence="2">Belongs to the major facilitator superfamily. Sugar transporter (TC 2.A.1.1) family.</text>
</comment>
<dbReference type="InterPro" id="IPR005828">
    <property type="entry name" value="MFS_sugar_transport-like"/>
</dbReference>
<feature type="transmembrane region" description="Helical" evidence="8">
    <location>
        <begin position="515"/>
        <end position="536"/>
    </location>
</feature>
<dbReference type="AlphaFoldDB" id="A0A1S8BPY1"/>
<reference evidence="10 11" key="1">
    <citation type="submission" date="2017-01" db="EMBL/GenBank/DDBJ databases">
        <title>Draft genome sequence of Diplodia seriata F98.1, a fungal species involved in grapevine trunk diseases.</title>
        <authorList>
            <person name="Robert-Siegwald G."/>
            <person name="Vallet J."/>
            <person name="Abou-Mansour E."/>
            <person name="Xu J."/>
            <person name="Rey P."/>
            <person name="Bertsch C."/>
            <person name="Rego C."/>
            <person name="Larignon P."/>
            <person name="Fontaine F."/>
            <person name="Lebrun M.-H."/>
        </authorList>
    </citation>
    <scope>NUCLEOTIDE SEQUENCE [LARGE SCALE GENOMIC DNA]</scope>
    <source>
        <strain evidence="10 11">F98.1</strain>
    </source>
</reference>
<dbReference type="SUPFAM" id="SSF103473">
    <property type="entry name" value="MFS general substrate transporter"/>
    <property type="match status" value="1"/>
</dbReference>
<feature type="compositionally biased region" description="Acidic residues" evidence="7">
    <location>
        <begin position="620"/>
        <end position="633"/>
    </location>
</feature>
<evidence type="ECO:0000313" key="11">
    <source>
        <dbReference type="Proteomes" id="UP000190776"/>
    </source>
</evidence>
<keyword evidence="5 8" id="KW-1133">Transmembrane helix</keyword>
<feature type="transmembrane region" description="Helical" evidence="8">
    <location>
        <begin position="385"/>
        <end position="407"/>
    </location>
</feature>
<evidence type="ECO:0000256" key="1">
    <source>
        <dbReference type="ARBA" id="ARBA00004141"/>
    </source>
</evidence>
<comment type="subcellular location">
    <subcellularLocation>
        <location evidence="1">Membrane</location>
        <topology evidence="1">Multi-pass membrane protein</topology>
    </subcellularLocation>
</comment>
<evidence type="ECO:0000259" key="9">
    <source>
        <dbReference type="PROSITE" id="PS50850"/>
    </source>
</evidence>
<evidence type="ECO:0000313" key="10">
    <source>
        <dbReference type="EMBL" id="OMP89288.1"/>
    </source>
</evidence>
<dbReference type="PROSITE" id="PS50850">
    <property type="entry name" value="MFS"/>
    <property type="match status" value="1"/>
</dbReference>
<evidence type="ECO:0000256" key="2">
    <source>
        <dbReference type="ARBA" id="ARBA00010992"/>
    </source>
</evidence>
<feature type="transmembrane region" description="Helical" evidence="8">
    <location>
        <begin position="283"/>
        <end position="303"/>
    </location>
</feature>
<proteinExistence type="inferred from homology"/>
<dbReference type="Gene3D" id="1.20.1250.20">
    <property type="entry name" value="MFS general substrate transporter like domains"/>
    <property type="match status" value="1"/>
</dbReference>
<evidence type="ECO:0000256" key="4">
    <source>
        <dbReference type="ARBA" id="ARBA00022692"/>
    </source>
</evidence>
<name>A0A1S8BPY1_9PEZI</name>
<feature type="transmembrane region" description="Helical" evidence="8">
    <location>
        <begin position="480"/>
        <end position="503"/>
    </location>
</feature>
<dbReference type="InterPro" id="IPR003663">
    <property type="entry name" value="Sugar/inositol_transpt"/>
</dbReference>
<dbReference type="InterPro" id="IPR050814">
    <property type="entry name" value="Myo-inositol_Transporter"/>
</dbReference>
<protein>
    <submittedName>
        <fullName evidence="10">Putative polyol transporter 1</fullName>
    </submittedName>
</protein>
<feature type="region of interest" description="Disordered" evidence="7">
    <location>
        <begin position="620"/>
        <end position="654"/>
    </location>
</feature>
<dbReference type="PANTHER" id="PTHR48020">
    <property type="entry name" value="PROTON MYO-INOSITOL COTRANSPORTER"/>
    <property type="match status" value="1"/>
</dbReference>
<comment type="caution">
    <text evidence="10">The sequence shown here is derived from an EMBL/GenBank/DDBJ whole genome shotgun (WGS) entry which is preliminary data.</text>
</comment>
<dbReference type="GO" id="GO:0016020">
    <property type="term" value="C:membrane"/>
    <property type="evidence" value="ECO:0007669"/>
    <property type="project" value="UniProtKB-SubCell"/>
</dbReference>
<dbReference type="EMBL" id="MSZU01000074">
    <property type="protein sequence ID" value="OMP89288.1"/>
    <property type="molecule type" value="Genomic_DNA"/>
</dbReference>
<accession>A0A1S8BPY1</accession>
<feature type="transmembrane region" description="Helical" evidence="8">
    <location>
        <begin position="137"/>
        <end position="157"/>
    </location>
</feature>
<dbReference type="GO" id="GO:0015791">
    <property type="term" value="P:polyol transmembrane transport"/>
    <property type="evidence" value="ECO:0007669"/>
    <property type="project" value="UniProtKB-ARBA"/>
</dbReference>
<keyword evidence="4 8" id="KW-0812">Transmembrane</keyword>
<feature type="transmembrane region" description="Helical" evidence="8">
    <location>
        <begin position="169"/>
        <end position="188"/>
    </location>
</feature>
<evidence type="ECO:0000256" key="6">
    <source>
        <dbReference type="ARBA" id="ARBA00023136"/>
    </source>
</evidence>
<keyword evidence="3" id="KW-0813">Transport</keyword>
<dbReference type="GO" id="GO:0022857">
    <property type="term" value="F:transmembrane transporter activity"/>
    <property type="evidence" value="ECO:0007669"/>
    <property type="project" value="InterPro"/>
</dbReference>
<dbReference type="PANTHER" id="PTHR48020:SF17">
    <property type="entry name" value="SUGAR TRANSPORTER, PUTATIVE (AFU_ORTHOLOGUE AFUA_8G06870)-RELATED"/>
    <property type="match status" value="1"/>
</dbReference>
<dbReference type="GO" id="GO:0015798">
    <property type="term" value="P:myo-inositol transport"/>
    <property type="evidence" value="ECO:0007669"/>
    <property type="project" value="UniProtKB-ARBA"/>
</dbReference>